<dbReference type="GO" id="GO:0003700">
    <property type="term" value="F:DNA-binding transcription factor activity"/>
    <property type="evidence" value="ECO:0007669"/>
    <property type="project" value="TreeGrafter"/>
</dbReference>
<dbReference type="InterPro" id="IPR014757">
    <property type="entry name" value="Tscrpt_reg_IclR_C"/>
</dbReference>
<dbReference type="SUPFAM" id="SSF46785">
    <property type="entry name" value="Winged helix' DNA-binding domain"/>
    <property type="match status" value="1"/>
</dbReference>
<dbReference type="InterPro" id="IPR050707">
    <property type="entry name" value="HTH_MetabolicPath_Reg"/>
</dbReference>
<dbReference type="EMBL" id="PVZC01000002">
    <property type="protein sequence ID" value="PRY00521.1"/>
    <property type="molecule type" value="Genomic_DNA"/>
</dbReference>
<evidence type="ECO:0000256" key="2">
    <source>
        <dbReference type="ARBA" id="ARBA00023125"/>
    </source>
</evidence>
<dbReference type="AlphaFoldDB" id="A0A2T0Q9P4"/>
<dbReference type="OrthoDB" id="3730822at2"/>
<dbReference type="PANTHER" id="PTHR30136">
    <property type="entry name" value="HELIX-TURN-HELIX TRANSCRIPTIONAL REGULATOR, ICLR FAMILY"/>
    <property type="match status" value="1"/>
</dbReference>
<evidence type="ECO:0000256" key="1">
    <source>
        <dbReference type="ARBA" id="ARBA00023015"/>
    </source>
</evidence>
<dbReference type="InterPro" id="IPR005471">
    <property type="entry name" value="Tscrpt_reg_IclR_N"/>
</dbReference>
<keyword evidence="7" id="KW-1185">Reference proteome</keyword>
<dbReference type="InterPro" id="IPR029016">
    <property type="entry name" value="GAF-like_dom_sf"/>
</dbReference>
<dbReference type="PROSITE" id="PS51077">
    <property type="entry name" value="HTH_ICLR"/>
    <property type="match status" value="1"/>
</dbReference>
<evidence type="ECO:0000313" key="6">
    <source>
        <dbReference type="EMBL" id="PRY00521.1"/>
    </source>
</evidence>
<accession>A0A2T0Q9P4</accession>
<evidence type="ECO:0000313" key="7">
    <source>
        <dbReference type="Proteomes" id="UP000237846"/>
    </source>
</evidence>
<reference evidence="6 7" key="1">
    <citation type="submission" date="2018-03" db="EMBL/GenBank/DDBJ databases">
        <title>Genomic Encyclopedia of Archaeal and Bacterial Type Strains, Phase II (KMG-II): from individual species to whole genera.</title>
        <authorList>
            <person name="Goeker M."/>
        </authorList>
    </citation>
    <scope>NUCLEOTIDE SEQUENCE [LARGE SCALE GENOMIC DNA]</scope>
    <source>
        <strain evidence="6 7">DSM 45601</strain>
    </source>
</reference>
<proteinExistence type="predicted"/>
<evidence type="ECO:0000259" key="4">
    <source>
        <dbReference type="PROSITE" id="PS51077"/>
    </source>
</evidence>
<keyword evidence="3" id="KW-0804">Transcription</keyword>
<dbReference type="GO" id="GO:0045892">
    <property type="term" value="P:negative regulation of DNA-templated transcription"/>
    <property type="evidence" value="ECO:0007669"/>
    <property type="project" value="TreeGrafter"/>
</dbReference>
<dbReference type="InterPro" id="IPR036390">
    <property type="entry name" value="WH_DNA-bd_sf"/>
</dbReference>
<keyword evidence="2" id="KW-0238">DNA-binding</keyword>
<dbReference type="SUPFAM" id="SSF55781">
    <property type="entry name" value="GAF domain-like"/>
    <property type="match status" value="1"/>
</dbReference>
<organism evidence="6 7">
    <name type="scientific">Allonocardiopsis opalescens</name>
    <dbReference type="NCBI Taxonomy" id="1144618"/>
    <lineage>
        <taxon>Bacteria</taxon>
        <taxon>Bacillati</taxon>
        <taxon>Actinomycetota</taxon>
        <taxon>Actinomycetes</taxon>
        <taxon>Streptosporangiales</taxon>
        <taxon>Allonocardiopsis</taxon>
    </lineage>
</organism>
<dbReference type="GO" id="GO:0003677">
    <property type="term" value="F:DNA binding"/>
    <property type="evidence" value="ECO:0007669"/>
    <property type="project" value="UniProtKB-KW"/>
</dbReference>
<comment type="caution">
    <text evidence="6">The sequence shown here is derived from an EMBL/GenBank/DDBJ whole genome shotgun (WGS) entry which is preliminary data.</text>
</comment>
<sequence>MEGRPARRPGGTAGPGLDGVGTLERGLAILEHVGARGEASTNAVARELGLSRSAAYRTVGLLRELGYLEADPVTGRVRLGVRLVELGVKALSATDLFRLAPPLMRELAARSRETAYLAVADEGAVVYVAREQGPSAVAPSAGLGGRRPLHATALGKAWLAALPDGERRRRVAGLDLRRRTANTIVQPQELLAELDRVAERGWAVDNIESEPDVGCVAAAVLDRAGEPAAALSLAGPAGRVLLRAEELGRLVRAAAGDLSRRIGHLEPPA</sequence>
<dbReference type="SMART" id="SM00346">
    <property type="entry name" value="HTH_ICLR"/>
    <property type="match status" value="1"/>
</dbReference>
<dbReference type="PANTHER" id="PTHR30136:SF35">
    <property type="entry name" value="HTH-TYPE TRANSCRIPTIONAL REGULATOR RV1719"/>
    <property type="match status" value="1"/>
</dbReference>
<protein>
    <submittedName>
        <fullName evidence="6">IclR family transcriptional regulator</fullName>
    </submittedName>
</protein>
<dbReference type="Gene3D" id="3.30.450.40">
    <property type="match status" value="1"/>
</dbReference>
<name>A0A2T0Q9P4_9ACTN</name>
<keyword evidence="1" id="KW-0805">Transcription regulation</keyword>
<dbReference type="PROSITE" id="PS51078">
    <property type="entry name" value="ICLR_ED"/>
    <property type="match status" value="1"/>
</dbReference>
<dbReference type="RefSeq" id="WP_106242019.1">
    <property type="nucleotide sequence ID" value="NZ_PVZC01000002.1"/>
</dbReference>
<dbReference type="Pfam" id="PF09339">
    <property type="entry name" value="HTH_IclR"/>
    <property type="match status" value="1"/>
</dbReference>
<evidence type="ECO:0000256" key="3">
    <source>
        <dbReference type="ARBA" id="ARBA00023163"/>
    </source>
</evidence>
<dbReference type="Pfam" id="PF01614">
    <property type="entry name" value="IclR_C"/>
    <property type="match status" value="1"/>
</dbReference>
<evidence type="ECO:0000259" key="5">
    <source>
        <dbReference type="PROSITE" id="PS51078"/>
    </source>
</evidence>
<dbReference type="Proteomes" id="UP000237846">
    <property type="component" value="Unassembled WGS sequence"/>
</dbReference>
<feature type="domain" description="HTH iclR-type" evidence="4">
    <location>
        <begin position="20"/>
        <end position="81"/>
    </location>
</feature>
<feature type="domain" description="IclR-ED" evidence="5">
    <location>
        <begin position="82"/>
        <end position="264"/>
    </location>
</feature>
<dbReference type="Gene3D" id="1.10.10.10">
    <property type="entry name" value="Winged helix-like DNA-binding domain superfamily/Winged helix DNA-binding domain"/>
    <property type="match status" value="1"/>
</dbReference>
<gene>
    <name evidence="6" type="ORF">CLV72_102152</name>
</gene>
<dbReference type="InterPro" id="IPR036388">
    <property type="entry name" value="WH-like_DNA-bd_sf"/>
</dbReference>